<dbReference type="AlphaFoldDB" id="A0AA35STH9"/>
<evidence type="ECO:0000313" key="3">
    <source>
        <dbReference type="Proteomes" id="UP001174909"/>
    </source>
</evidence>
<sequence length="168" mass="19345">MKCVCVCVCEALLYVGQSLSLLKRCLQCWAWLVYRKFSKKTVAEGVGYLMSLLFSNRKRPGLSEVTMIVFVTQMLLMMAGDVERNPGPETIAQEDLATLVNELYEVRAKWYDLGVQLRMSTLILMLFRLNTRTIPTLAYYKCYQTGSPKMFPLLPPGREWWMLSPLLL</sequence>
<accession>A0AA35STH9</accession>
<feature type="signal peptide" evidence="1">
    <location>
        <begin position="1"/>
        <end position="18"/>
    </location>
</feature>
<keyword evidence="3" id="KW-1185">Reference proteome</keyword>
<protein>
    <submittedName>
        <fullName evidence="2">Uncharacterized protein</fullName>
    </submittedName>
</protein>
<reference evidence="2" key="1">
    <citation type="submission" date="2023-03" db="EMBL/GenBank/DDBJ databases">
        <authorList>
            <person name="Steffen K."/>
            <person name="Cardenas P."/>
        </authorList>
    </citation>
    <scope>NUCLEOTIDE SEQUENCE</scope>
</reference>
<dbReference type="Proteomes" id="UP001174909">
    <property type="component" value="Unassembled WGS sequence"/>
</dbReference>
<dbReference type="EMBL" id="CASHTH010002794">
    <property type="protein sequence ID" value="CAI8035344.1"/>
    <property type="molecule type" value="Genomic_DNA"/>
</dbReference>
<comment type="caution">
    <text evidence="2">The sequence shown here is derived from an EMBL/GenBank/DDBJ whole genome shotgun (WGS) entry which is preliminary data.</text>
</comment>
<proteinExistence type="predicted"/>
<feature type="chain" id="PRO_5041259203" evidence="1">
    <location>
        <begin position="19"/>
        <end position="168"/>
    </location>
</feature>
<name>A0AA35STH9_GEOBA</name>
<evidence type="ECO:0000313" key="2">
    <source>
        <dbReference type="EMBL" id="CAI8035344.1"/>
    </source>
</evidence>
<organism evidence="2 3">
    <name type="scientific">Geodia barretti</name>
    <name type="common">Barrett's horny sponge</name>
    <dbReference type="NCBI Taxonomy" id="519541"/>
    <lineage>
        <taxon>Eukaryota</taxon>
        <taxon>Metazoa</taxon>
        <taxon>Porifera</taxon>
        <taxon>Demospongiae</taxon>
        <taxon>Heteroscleromorpha</taxon>
        <taxon>Tetractinellida</taxon>
        <taxon>Astrophorina</taxon>
        <taxon>Geodiidae</taxon>
        <taxon>Geodia</taxon>
    </lineage>
</organism>
<gene>
    <name evidence="2" type="ORF">GBAR_LOCUS19849</name>
</gene>
<keyword evidence="1" id="KW-0732">Signal</keyword>
<evidence type="ECO:0000256" key="1">
    <source>
        <dbReference type="SAM" id="SignalP"/>
    </source>
</evidence>